<dbReference type="STRING" id="623744.A0A553R0T8"/>
<dbReference type="Pfam" id="PF13349">
    <property type="entry name" value="DUF4097"/>
    <property type="match status" value="1"/>
</dbReference>
<dbReference type="PANTHER" id="PTHR34094">
    <property type="match status" value="1"/>
</dbReference>
<keyword evidence="3" id="KW-1185">Reference proteome</keyword>
<dbReference type="EMBL" id="SRMA01025346">
    <property type="protein sequence ID" value="TRY95794.1"/>
    <property type="molecule type" value="Genomic_DNA"/>
</dbReference>
<dbReference type="AlphaFoldDB" id="A0A553R0T8"/>
<reference evidence="2 3" key="1">
    <citation type="journal article" date="2019" name="Sci. Data">
        <title>Hybrid genome assembly and annotation of Danionella translucida.</title>
        <authorList>
            <person name="Kadobianskyi M."/>
            <person name="Schulze L."/>
            <person name="Schuelke M."/>
            <person name="Judkewitz B."/>
        </authorList>
    </citation>
    <scope>NUCLEOTIDE SEQUENCE [LARGE SCALE GENOMIC DNA]</scope>
    <source>
        <strain evidence="2 3">Bolton</strain>
    </source>
</reference>
<sequence>MFVCVRLRHAFIQRFSSTFLRRRAFHCQTVRRYPDTPANAKHLSELVKRWELSVSPFIKIKCNLGCSISVQSLDPHEYPEADRAFVSLLAADAHQTIREESFHLHYDHQSEELEIVAGELEGNATVELVAPIKCDLHICTKDKGNVQIQKMECDRCIVYTERGHCVLSSVKGHVVQVRSSGGNVTGLYTIHGNVDIRTSVNGNVNFKKIQGTTMNLSAEHGDVNVKTVYAESSSVSASSGKIQIGHVHGCALVQSEKGNVIIGAVSIRVPSTMKAAVHLCGTSVSISSEIAHQETERTSSNGKTTVTARLNGETLQERWIKASAENGAIDLKTQSWFETLRLGAQS</sequence>
<evidence type="ECO:0000313" key="2">
    <source>
        <dbReference type="EMBL" id="TRY95794.1"/>
    </source>
</evidence>
<name>A0A553R0T8_9TELE</name>
<comment type="caution">
    <text evidence="2">The sequence shown here is derived from an EMBL/GenBank/DDBJ whole genome shotgun (WGS) entry which is preliminary data.</text>
</comment>
<gene>
    <name evidence="2" type="ORF">DNTS_024804</name>
</gene>
<accession>A0A553R0T8</accession>
<protein>
    <recommendedName>
        <fullName evidence="1">DUF4097 domain-containing protein</fullName>
    </recommendedName>
</protein>
<dbReference type="Proteomes" id="UP000316079">
    <property type="component" value="Unassembled WGS sequence"/>
</dbReference>
<dbReference type="PANTHER" id="PTHR34094:SF1">
    <property type="entry name" value="PROTEIN FAM185A"/>
    <property type="match status" value="1"/>
</dbReference>
<evidence type="ECO:0000259" key="1">
    <source>
        <dbReference type="Pfam" id="PF13349"/>
    </source>
</evidence>
<dbReference type="OrthoDB" id="5984441at2759"/>
<proteinExistence type="predicted"/>
<evidence type="ECO:0000313" key="3">
    <source>
        <dbReference type="Proteomes" id="UP000316079"/>
    </source>
</evidence>
<dbReference type="Gene3D" id="2.160.20.120">
    <property type="match status" value="1"/>
</dbReference>
<dbReference type="InterPro" id="IPR025164">
    <property type="entry name" value="Toastrack_DUF4097"/>
</dbReference>
<feature type="domain" description="DUF4097" evidence="1">
    <location>
        <begin position="140"/>
        <end position="245"/>
    </location>
</feature>
<organism evidence="2 3">
    <name type="scientific">Danionella cerebrum</name>
    <dbReference type="NCBI Taxonomy" id="2873325"/>
    <lineage>
        <taxon>Eukaryota</taxon>
        <taxon>Metazoa</taxon>
        <taxon>Chordata</taxon>
        <taxon>Craniata</taxon>
        <taxon>Vertebrata</taxon>
        <taxon>Euteleostomi</taxon>
        <taxon>Actinopterygii</taxon>
        <taxon>Neopterygii</taxon>
        <taxon>Teleostei</taxon>
        <taxon>Ostariophysi</taxon>
        <taxon>Cypriniformes</taxon>
        <taxon>Danionidae</taxon>
        <taxon>Danioninae</taxon>
        <taxon>Danionella</taxon>
    </lineage>
</organism>